<keyword evidence="3" id="KW-1185">Reference proteome</keyword>
<name>A0AAV4A472_9GAST</name>
<sequence>MQNTSHNNQQSKSPPNIKNHLQQRQQQQQLQQQQQQQRLQTQPGARHQIPAPVSVRICWPDELSVGGSRCQWWVALSKQTLQEKSLVPCLLLYKYNDVDDERGG</sequence>
<dbReference type="Proteomes" id="UP000735302">
    <property type="component" value="Unassembled WGS sequence"/>
</dbReference>
<feature type="compositionally biased region" description="Low complexity" evidence="1">
    <location>
        <begin position="22"/>
        <end position="40"/>
    </location>
</feature>
<evidence type="ECO:0000256" key="1">
    <source>
        <dbReference type="SAM" id="MobiDB-lite"/>
    </source>
</evidence>
<feature type="compositionally biased region" description="Polar residues" evidence="1">
    <location>
        <begin position="1"/>
        <end position="20"/>
    </location>
</feature>
<dbReference type="AlphaFoldDB" id="A0AAV4A472"/>
<protein>
    <submittedName>
        <fullName evidence="2">Uncharacterized protein</fullName>
    </submittedName>
</protein>
<feature type="region of interest" description="Disordered" evidence="1">
    <location>
        <begin position="1"/>
        <end position="51"/>
    </location>
</feature>
<proteinExistence type="predicted"/>
<dbReference type="EMBL" id="BLXT01003660">
    <property type="protein sequence ID" value="GFO02920.1"/>
    <property type="molecule type" value="Genomic_DNA"/>
</dbReference>
<evidence type="ECO:0000313" key="2">
    <source>
        <dbReference type="EMBL" id="GFO02920.1"/>
    </source>
</evidence>
<comment type="caution">
    <text evidence="2">The sequence shown here is derived from an EMBL/GenBank/DDBJ whole genome shotgun (WGS) entry which is preliminary data.</text>
</comment>
<organism evidence="2 3">
    <name type="scientific">Plakobranchus ocellatus</name>
    <dbReference type="NCBI Taxonomy" id="259542"/>
    <lineage>
        <taxon>Eukaryota</taxon>
        <taxon>Metazoa</taxon>
        <taxon>Spiralia</taxon>
        <taxon>Lophotrochozoa</taxon>
        <taxon>Mollusca</taxon>
        <taxon>Gastropoda</taxon>
        <taxon>Heterobranchia</taxon>
        <taxon>Euthyneura</taxon>
        <taxon>Panpulmonata</taxon>
        <taxon>Sacoglossa</taxon>
        <taxon>Placobranchoidea</taxon>
        <taxon>Plakobranchidae</taxon>
        <taxon>Plakobranchus</taxon>
    </lineage>
</organism>
<reference evidence="2 3" key="1">
    <citation type="journal article" date="2021" name="Elife">
        <title>Chloroplast acquisition without the gene transfer in kleptoplastic sea slugs, Plakobranchus ocellatus.</title>
        <authorList>
            <person name="Maeda T."/>
            <person name="Takahashi S."/>
            <person name="Yoshida T."/>
            <person name="Shimamura S."/>
            <person name="Takaki Y."/>
            <person name="Nagai Y."/>
            <person name="Toyoda A."/>
            <person name="Suzuki Y."/>
            <person name="Arimoto A."/>
            <person name="Ishii H."/>
            <person name="Satoh N."/>
            <person name="Nishiyama T."/>
            <person name="Hasebe M."/>
            <person name="Maruyama T."/>
            <person name="Minagawa J."/>
            <person name="Obokata J."/>
            <person name="Shigenobu S."/>
        </authorList>
    </citation>
    <scope>NUCLEOTIDE SEQUENCE [LARGE SCALE GENOMIC DNA]</scope>
</reference>
<evidence type="ECO:0000313" key="3">
    <source>
        <dbReference type="Proteomes" id="UP000735302"/>
    </source>
</evidence>
<gene>
    <name evidence="2" type="ORF">PoB_002942500</name>
</gene>
<accession>A0AAV4A472</accession>